<dbReference type="EMBL" id="CP022048">
    <property type="protein sequence ID" value="ASE38645.1"/>
    <property type="molecule type" value="Genomic_DNA"/>
</dbReference>
<dbReference type="AlphaFoldDB" id="A0A1Z3U5W4"/>
<evidence type="ECO:0000259" key="2">
    <source>
        <dbReference type="PROSITE" id="PS50943"/>
    </source>
</evidence>
<dbReference type="Proteomes" id="UP000197050">
    <property type="component" value="Chromosome"/>
</dbReference>
<dbReference type="SMART" id="SM00530">
    <property type="entry name" value="HTH_XRE"/>
    <property type="match status" value="1"/>
</dbReference>
<evidence type="ECO:0000313" key="3">
    <source>
        <dbReference type="EMBL" id="ASE38645.1"/>
    </source>
</evidence>
<dbReference type="Gene3D" id="1.10.260.40">
    <property type="entry name" value="lambda repressor-like DNA-binding domains"/>
    <property type="match status" value="1"/>
</dbReference>
<feature type="domain" description="HTH cro/C1-type" evidence="2">
    <location>
        <begin position="16"/>
        <end position="70"/>
    </location>
</feature>
<dbReference type="InterPro" id="IPR010982">
    <property type="entry name" value="Lambda_DNA-bd_dom_sf"/>
</dbReference>
<dbReference type="KEGG" id="bvc:CEP68_03525"/>
<dbReference type="GeneID" id="34015510"/>
<proteinExistence type="predicted"/>
<dbReference type="PANTHER" id="PTHR46558:SF4">
    <property type="entry name" value="DNA-BIDING PHAGE PROTEIN"/>
    <property type="match status" value="1"/>
</dbReference>
<evidence type="ECO:0000256" key="1">
    <source>
        <dbReference type="ARBA" id="ARBA00023125"/>
    </source>
</evidence>
<dbReference type="Pfam" id="PF01381">
    <property type="entry name" value="HTH_3"/>
    <property type="match status" value="1"/>
</dbReference>
<dbReference type="PROSITE" id="PS50943">
    <property type="entry name" value="HTH_CROC1"/>
    <property type="match status" value="1"/>
</dbReference>
<keyword evidence="1" id="KW-0238">DNA-binding</keyword>
<evidence type="ECO:0000313" key="4">
    <source>
        <dbReference type="Proteomes" id="UP000197050"/>
    </source>
</evidence>
<accession>A0A1Z3U5W4</accession>
<protein>
    <submittedName>
        <fullName evidence="3">Helix-turn-helix domain-containing protein</fullName>
    </submittedName>
</protein>
<dbReference type="CDD" id="cd00093">
    <property type="entry name" value="HTH_XRE"/>
    <property type="match status" value="1"/>
</dbReference>
<dbReference type="SUPFAM" id="SSF47413">
    <property type="entry name" value="lambda repressor-like DNA-binding domains"/>
    <property type="match status" value="1"/>
</dbReference>
<organism evidence="3 4">
    <name type="scientific">Brevundimonas vesicularis</name>
    <name type="common">Pseudomonas vesicularis</name>
    <dbReference type="NCBI Taxonomy" id="41276"/>
    <lineage>
        <taxon>Bacteria</taxon>
        <taxon>Pseudomonadati</taxon>
        <taxon>Pseudomonadota</taxon>
        <taxon>Alphaproteobacteria</taxon>
        <taxon>Caulobacterales</taxon>
        <taxon>Caulobacteraceae</taxon>
        <taxon>Brevundimonas</taxon>
    </lineage>
</organism>
<dbReference type="GO" id="GO:0003677">
    <property type="term" value="F:DNA binding"/>
    <property type="evidence" value="ECO:0007669"/>
    <property type="project" value="UniProtKB-KW"/>
</dbReference>
<name>A0A1Z3U5W4_BREVE</name>
<reference evidence="4" key="1">
    <citation type="submission" date="2017-06" db="EMBL/GenBank/DDBJ databases">
        <title>FDA dAtabase for Regulatory Grade micrObial Sequences (FDA-ARGOS): Supporting development and validation of Infectious Disease Dx tests.</title>
        <authorList>
            <person name="Minogue T."/>
            <person name="Wolcott M."/>
            <person name="Wasieloski L."/>
            <person name="Aguilar W."/>
            <person name="Moore D."/>
            <person name="Tallon L."/>
            <person name="Sadzewicz L."/>
            <person name="Sengamalay N."/>
            <person name="Ott S."/>
            <person name="Godinez A."/>
            <person name="Nagaraj S."/>
            <person name="Nadendla S."/>
            <person name="Geyer C."/>
            <person name="Sichtig H."/>
        </authorList>
    </citation>
    <scope>NUCLEOTIDE SEQUENCE [LARGE SCALE GENOMIC DNA]</scope>
    <source>
        <strain evidence="4">FDAARGOS_289</strain>
    </source>
</reference>
<dbReference type="PANTHER" id="PTHR46558">
    <property type="entry name" value="TRACRIPTIONAL REGULATORY PROTEIN-RELATED-RELATED"/>
    <property type="match status" value="1"/>
</dbReference>
<dbReference type="InterPro" id="IPR001387">
    <property type="entry name" value="Cro/C1-type_HTH"/>
</dbReference>
<gene>
    <name evidence="3" type="ORF">CEP68_03525</name>
</gene>
<dbReference type="RefSeq" id="WP_088582323.1">
    <property type="nucleotide sequence ID" value="NZ_CP022048.2"/>
</dbReference>
<sequence>MAHIASEIDVRIGGEVRARRDKLKVTQSQLATAIGVTFQQVQKYERGVNRISAATLLAIAEALNCHVADLFGDPDPQAISHSERAILKLWQDLREPERDAVIAMIRAFKKD</sequence>